<dbReference type="InterPro" id="IPR000719">
    <property type="entry name" value="Prot_kinase_dom"/>
</dbReference>
<keyword evidence="2 3" id="KW-0067">ATP-binding</keyword>
<dbReference type="PROSITE" id="PS50011">
    <property type="entry name" value="PROTEIN_KINASE_DOM"/>
    <property type="match status" value="1"/>
</dbReference>
<dbReference type="Gene3D" id="1.10.510.10">
    <property type="entry name" value="Transferase(Phosphotransferase) domain 1"/>
    <property type="match status" value="1"/>
</dbReference>
<dbReference type="PROSITE" id="PS00107">
    <property type="entry name" value="PROTEIN_KINASE_ATP"/>
    <property type="match status" value="1"/>
</dbReference>
<keyword evidence="7" id="KW-1185">Reference proteome</keyword>
<dbReference type="OrthoDB" id="907479at2759"/>
<keyword evidence="4" id="KW-0812">Transmembrane</keyword>
<keyword evidence="1 3" id="KW-0547">Nucleotide-binding</keyword>
<dbReference type="Gene3D" id="3.30.200.20">
    <property type="entry name" value="Phosphorylase Kinase, domain 1"/>
    <property type="match status" value="1"/>
</dbReference>
<keyword evidence="4" id="KW-0472">Membrane</keyword>
<dbReference type="Proteomes" id="UP000636800">
    <property type="component" value="Chromosome 1"/>
</dbReference>
<evidence type="ECO:0000256" key="4">
    <source>
        <dbReference type="SAM" id="Phobius"/>
    </source>
</evidence>
<feature type="domain" description="Protein kinase" evidence="5">
    <location>
        <begin position="177"/>
        <end position="350"/>
    </location>
</feature>
<dbReference type="GO" id="GO:0004672">
    <property type="term" value="F:protein kinase activity"/>
    <property type="evidence" value="ECO:0007669"/>
    <property type="project" value="InterPro"/>
</dbReference>
<organism evidence="6 7">
    <name type="scientific">Vanilla planifolia</name>
    <name type="common">Vanilla</name>
    <dbReference type="NCBI Taxonomy" id="51239"/>
    <lineage>
        <taxon>Eukaryota</taxon>
        <taxon>Viridiplantae</taxon>
        <taxon>Streptophyta</taxon>
        <taxon>Embryophyta</taxon>
        <taxon>Tracheophyta</taxon>
        <taxon>Spermatophyta</taxon>
        <taxon>Magnoliopsida</taxon>
        <taxon>Liliopsida</taxon>
        <taxon>Asparagales</taxon>
        <taxon>Orchidaceae</taxon>
        <taxon>Vanilloideae</taxon>
        <taxon>Vanilleae</taxon>
        <taxon>Vanilla</taxon>
    </lineage>
</organism>
<feature type="transmembrane region" description="Helical" evidence="4">
    <location>
        <begin position="113"/>
        <end position="140"/>
    </location>
</feature>
<dbReference type="SUPFAM" id="SSF56112">
    <property type="entry name" value="Protein kinase-like (PK-like)"/>
    <property type="match status" value="1"/>
</dbReference>
<proteinExistence type="predicted"/>
<dbReference type="InterPro" id="IPR017441">
    <property type="entry name" value="Protein_kinase_ATP_BS"/>
</dbReference>
<name>A0A835S0M4_VANPL</name>
<evidence type="ECO:0000256" key="2">
    <source>
        <dbReference type="ARBA" id="ARBA00022840"/>
    </source>
</evidence>
<feature type="transmembrane region" description="Helical" evidence="4">
    <location>
        <begin position="83"/>
        <end position="104"/>
    </location>
</feature>
<dbReference type="EMBL" id="JADCNL010000001">
    <property type="protein sequence ID" value="KAG0499094.1"/>
    <property type="molecule type" value="Genomic_DNA"/>
</dbReference>
<reference evidence="6 7" key="1">
    <citation type="journal article" date="2020" name="Nat. Food">
        <title>A phased Vanilla planifolia genome enables genetic improvement of flavour and production.</title>
        <authorList>
            <person name="Hasing T."/>
            <person name="Tang H."/>
            <person name="Brym M."/>
            <person name="Khazi F."/>
            <person name="Huang T."/>
            <person name="Chambers A.H."/>
        </authorList>
    </citation>
    <scope>NUCLEOTIDE SEQUENCE [LARGE SCALE GENOMIC DNA]</scope>
    <source>
        <tissue evidence="6">Leaf</tissue>
    </source>
</reference>
<evidence type="ECO:0000256" key="3">
    <source>
        <dbReference type="PROSITE-ProRule" id="PRU10141"/>
    </source>
</evidence>
<evidence type="ECO:0000313" key="6">
    <source>
        <dbReference type="EMBL" id="KAG0499094.1"/>
    </source>
</evidence>
<evidence type="ECO:0000313" key="7">
    <source>
        <dbReference type="Proteomes" id="UP000636800"/>
    </source>
</evidence>
<gene>
    <name evidence="6" type="ORF">HPP92_003785</name>
</gene>
<protein>
    <recommendedName>
        <fullName evidence="5">Protein kinase domain-containing protein</fullName>
    </recommendedName>
</protein>
<dbReference type="AlphaFoldDB" id="A0A835S0M4"/>
<dbReference type="PANTHER" id="PTHR47989:SF27">
    <property type="entry name" value="PROTEIN KINASE DOMAIN-CONTAINING PROTEIN"/>
    <property type="match status" value="1"/>
</dbReference>
<dbReference type="InterPro" id="IPR001245">
    <property type="entry name" value="Ser-Thr/Tyr_kinase_cat_dom"/>
</dbReference>
<comment type="caution">
    <text evidence="6">The sequence shown here is derived from an EMBL/GenBank/DDBJ whole genome shotgun (WGS) entry which is preliminary data.</text>
</comment>
<keyword evidence="4" id="KW-1133">Transmembrane helix</keyword>
<evidence type="ECO:0000256" key="1">
    <source>
        <dbReference type="ARBA" id="ARBA00022741"/>
    </source>
</evidence>
<accession>A0A835S0M4</accession>
<sequence>MAFVAFEILLQSLPSDKKAMRRPPHLSPSIFVFHSSFLLFFLLPFHCTGGVHSLLSPSPCSTAFYSSEPHFCVFLSAAPSPQIAPFSGFLILDCSISDAFSVVIQRQHFRKEWIIAVSLCSLVITITVLVIFLPGFLQVLGFLGSNFTKLNSVNTMKRKTLVPMISVLSLVSATNNFSQDNILGEGRMSSIYRSCFEGGVLAAVKKLDGSVPDYERMFDNELELLGRIKHPNIVSLLGYSTHGDSRFLVHELPQNGSLEEQLHGKLTEKSDVYAFGVVLLELLLGRKPVEKMAPSQCQSPCDLGHASIDKPIKTSMFSRSCDQGYNGTKHLYQVAAVMLLCVQLNQVIDH</sequence>
<dbReference type="PANTHER" id="PTHR47989">
    <property type="entry name" value="OS01G0750732 PROTEIN"/>
    <property type="match status" value="1"/>
</dbReference>
<dbReference type="GO" id="GO:0005524">
    <property type="term" value="F:ATP binding"/>
    <property type="evidence" value="ECO:0007669"/>
    <property type="project" value="UniProtKB-UniRule"/>
</dbReference>
<feature type="binding site" evidence="3">
    <location>
        <position position="206"/>
    </location>
    <ligand>
        <name>ATP</name>
        <dbReference type="ChEBI" id="CHEBI:30616"/>
    </ligand>
</feature>
<dbReference type="Pfam" id="PF07714">
    <property type="entry name" value="PK_Tyr_Ser-Thr"/>
    <property type="match status" value="1"/>
</dbReference>
<feature type="transmembrane region" description="Helical" evidence="4">
    <location>
        <begin position="26"/>
        <end position="45"/>
    </location>
</feature>
<evidence type="ECO:0000259" key="5">
    <source>
        <dbReference type="PROSITE" id="PS50011"/>
    </source>
</evidence>
<dbReference type="InterPro" id="IPR011009">
    <property type="entry name" value="Kinase-like_dom_sf"/>
</dbReference>